<accession>A0ABN5PMY4</accession>
<dbReference type="Proteomes" id="UP000273001">
    <property type="component" value="Chromosome"/>
</dbReference>
<evidence type="ECO:0000313" key="2">
    <source>
        <dbReference type="Proteomes" id="UP000273001"/>
    </source>
</evidence>
<sequence length="160" mass="17321">MAEYTCTPAPLAARLLSVEDLEALPARSVVRDRAGWPFMRLAGAGWVAPGDSVPHQARDLAASGVTLAWDPAPQEAEEAWDADLIPSPTWVPAACLRSGDLVTWVCPDDEYAYDGGLARVVADLHDRVWLCPASDADPVPVSHLDQARFLLVARHEEATR</sequence>
<evidence type="ECO:0000313" key="1">
    <source>
        <dbReference type="EMBL" id="AYD89686.1"/>
    </source>
</evidence>
<name>A0ABN5PMY4_9ACTO</name>
<dbReference type="EMBL" id="CP032514">
    <property type="protein sequence ID" value="AYD89686.1"/>
    <property type="molecule type" value="Genomic_DNA"/>
</dbReference>
<protein>
    <submittedName>
        <fullName evidence="1">Uncharacterized protein</fullName>
    </submittedName>
</protein>
<organism evidence="1 2">
    <name type="scientific">Actinomyces lilanjuaniae</name>
    <dbReference type="NCBI Taxonomy" id="2321394"/>
    <lineage>
        <taxon>Bacteria</taxon>
        <taxon>Bacillati</taxon>
        <taxon>Actinomycetota</taxon>
        <taxon>Actinomycetes</taxon>
        <taxon>Actinomycetales</taxon>
        <taxon>Actinomycetaceae</taxon>
        <taxon>Actinomyces</taxon>
    </lineage>
</organism>
<dbReference type="RefSeq" id="WP_120204314.1">
    <property type="nucleotide sequence ID" value="NZ_CP032514.1"/>
</dbReference>
<proteinExistence type="predicted"/>
<gene>
    <name evidence="1" type="ORF">D5R93_05805</name>
</gene>
<reference evidence="1 2" key="1">
    <citation type="submission" date="2018-09" db="EMBL/GenBank/DDBJ databases">
        <authorList>
            <person name="Li J."/>
        </authorList>
    </citation>
    <scope>NUCLEOTIDE SEQUENCE [LARGE SCALE GENOMIC DNA]</scope>
    <source>
        <strain evidence="1 2">2129</strain>
    </source>
</reference>
<keyword evidence="2" id="KW-1185">Reference proteome</keyword>